<dbReference type="InterPro" id="IPR027094">
    <property type="entry name" value="Mitofusin_fam"/>
</dbReference>
<dbReference type="InterPro" id="IPR027417">
    <property type="entry name" value="P-loop_NTPase"/>
</dbReference>
<keyword evidence="2" id="KW-0547">Nucleotide-binding</keyword>
<dbReference type="PANTHER" id="PTHR10465">
    <property type="entry name" value="TRANSMEMBRANE GTPASE FZO1"/>
    <property type="match status" value="1"/>
</dbReference>
<evidence type="ECO:0000313" key="7">
    <source>
        <dbReference type="EMBL" id="RTS42306.1"/>
    </source>
</evidence>
<name>A0ABD7JYV7_PSEAI</name>
<keyword evidence="5" id="KW-0472">Membrane</keyword>
<comment type="subcellular location">
    <subcellularLocation>
        <location evidence="1">Membrane</location>
    </subcellularLocation>
</comment>
<sequence length="521" mass="59234">MFEGERCPMNPFEQYKTLIASSCSIASRYLPDAPARIDQLIEQIDERKVHVMLFGAYNAGKSTLINALLGEERAVVGDIPTTDTVHHFDWDGHVLLDTPGINAPIEHDEISTEQLKRANLILFVLRQEDQDAQNIVERIFTLLSQRRQLFIVLNYEDSDPAVIERIQASFSRTLLNYARTHALDEAWVEQLPVILMNVRSASRGRLEGKAKLLEHSGYDVFIARFKQWLQRFDGEEQLLEQTCTMIERALLTPVSVQLEREMPPAQQLGAIDAQLEHMARQQQQLRNSARHLVRREILAARLTIERALDQSGDSASLTRALEVLAQGIAEKLQQWLESELQMMRKAQIDDLLLDAGVDPKLYANAEESELLDKLSGPVFAQLKGINQDHLTSLLVLGRKLKIPLLKGRWLSTLQKWAGRAAPVVQLVFAVAEIFLAARSEEKENERNHSRALQRIQWIEETGAELENALVQSAGELIDQLFIDQRKPYEQSLVALQSAASQLEKDCSDWRELTRTLRAVEF</sequence>
<dbReference type="GO" id="GO:0005525">
    <property type="term" value="F:GTP binding"/>
    <property type="evidence" value="ECO:0007669"/>
    <property type="project" value="UniProtKB-KW"/>
</dbReference>
<dbReference type="SUPFAM" id="SSF52540">
    <property type="entry name" value="P-loop containing nucleoside triphosphate hydrolases"/>
    <property type="match status" value="1"/>
</dbReference>
<evidence type="ECO:0000256" key="3">
    <source>
        <dbReference type="ARBA" id="ARBA00022801"/>
    </source>
</evidence>
<dbReference type="Proteomes" id="UP000276985">
    <property type="component" value="Unassembled WGS sequence"/>
</dbReference>
<protein>
    <recommendedName>
        <fullName evidence="6">G domain-containing protein</fullName>
    </recommendedName>
</protein>
<keyword evidence="3" id="KW-0378">Hydrolase</keyword>
<evidence type="ECO:0000256" key="2">
    <source>
        <dbReference type="ARBA" id="ARBA00022741"/>
    </source>
</evidence>
<feature type="domain" description="G" evidence="6">
    <location>
        <begin position="50"/>
        <end position="154"/>
    </location>
</feature>
<comment type="caution">
    <text evidence="7">The sequence shown here is derived from an EMBL/GenBank/DDBJ whole genome shotgun (WGS) entry which is preliminary data.</text>
</comment>
<dbReference type="GO" id="GO:0016020">
    <property type="term" value="C:membrane"/>
    <property type="evidence" value="ECO:0007669"/>
    <property type="project" value="UniProtKB-SubCell"/>
</dbReference>
<evidence type="ECO:0000256" key="1">
    <source>
        <dbReference type="ARBA" id="ARBA00004370"/>
    </source>
</evidence>
<evidence type="ECO:0000256" key="5">
    <source>
        <dbReference type="ARBA" id="ARBA00023136"/>
    </source>
</evidence>
<organism evidence="7 8">
    <name type="scientific">Pseudomonas aeruginosa</name>
    <dbReference type="NCBI Taxonomy" id="287"/>
    <lineage>
        <taxon>Bacteria</taxon>
        <taxon>Pseudomonadati</taxon>
        <taxon>Pseudomonadota</taxon>
        <taxon>Gammaproteobacteria</taxon>
        <taxon>Pseudomonadales</taxon>
        <taxon>Pseudomonadaceae</taxon>
        <taxon>Pseudomonas</taxon>
    </lineage>
</organism>
<dbReference type="AlphaFoldDB" id="A0ABD7JYV7"/>
<dbReference type="InterPro" id="IPR006073">
    <property type="entry name" value="GTP-bd"/>
</dbReference>
<dbReference type="Pfam" id="PF01926">
    <property type="entry name" value="MMR_HSR1"/>
    <property type="match status" value="1"/>
</dbReference>
<dbReference type="Gene3D" id="3.40.50.300">
    <property type="entry name" value="P-loop containing nucleotide triphosphate hydrolases"/>
    <property type="match status" value="1"/>
</dbReference>
<proteinExistence type="predicted"/>
<gene>
    <name evidence="7" type="ORF">DY940_23875</name>
</gene>
<keyword evidence="4" id="KW-0342">GTP-binding</keyword>
<evidence type="ECO:0000313" key="8">
    <source>
        <dbReference type="Proteomes" id="UP000276985"/>
    </source>
</evidence>
<dbReference type="EMBL" id="RXTL01000031">
    <property type="protein sequence ID" value="RTS42306.1"/>
    <property type="molecule type" value="Genomic_DNA"/>
</dbReference>
<dbReference type="GO" id="GO:0016787">
    <property type="term" value="F:hydrolase activity"/>
    <property type="evidence" value="ECO:0007669"/>
    <property type="project" value="UniProtKB-KW"/>
</dbReference>
<evidence type="ECO:0000256" key="4">
    <source>
        <dbReference type="ARBA" id="ARBA00023134"/>
    </source>
</evidence>
<dbReference type="PANTHER" id="PTHR10465:SF0">
    <property type="entry name" value="SARCALUMENIN"/>
    <property type="match status" value="1"/>
</dbReference>
<accession>A0ABD7JYV7</accession>
<reference evidence="7 8" key="1">
    <citation type="submission" date="2018-12" db="EMBL/GenBank/DDBJ databases">
        <title>Pseudomonas aeruginosa Diversity Panel.</title>
        <authorList>
            <person name="Snesrud E."/>
            <person name="Mcgann P."/>
        </authorList>
    </citation>
    <scope>NUCLEOTIDE SEQUENCE [LARGE SCALE GENOMIC DNA]</scope>
    <source>
        <strain evidence="7 8">MRSN6241</strain>
    </source>
</reference>
<evidence type="ECO:0000259" key="6">
    <source>
        <dbReference type="Pfam" id="PF01926"/>
    </source>
</evidence>